<dbReference type="AlphaFoldDB" id="A0A7L4P960"/>
<name>A0A7L4P960_9CREN</name>
<keyword evidence="2" id="KW-1185">Reference proteome</keyword>
<reference evidence="1 2" key="1">
    <citation type="journal article" date="2020" name="Nat. Commun.">
        <title>The structures of two archaeal type IV pili illuminate evolutionary relationships.</title>
        <authorList>
            <person name="Wang F."/>
            <person name="Baquero D.P."/>
            <person name="Su Z."/>
            <person name="Beltran L.C."/>
            <person name="Prangishvili D."/>
            <person name="Krupovic M."/>
            <person name="Egelman E.H."/>
        </authorList>
    </citation>
    <scope>NUCLEOTIDE SEQUENCE [LARGE SCALE GENOMIC DNA]</scope>
    <source>
        <strain evidence="1 2">2GA</strain>
    </source>
</reference>
<evidence type="ECO:0000313" key="1">
    <source>
        <dbReference type="EMBL" id="NYR15252.1"/>
    </source>
</evidence>
<evidence type="ECO:0000313" key="2">
    <source>
        <dbReference type="Proteomes" id="UP000554766"/>
    </source>
</evidence>
<accession>A0A7L4P960</accession>
<protein>
    <submittedName>
        <fullName evidence="1">Uncharacterized protein</fullName>
    </submittedName>
</protein>
<dbReference type="Proteomes" id="UP000554766">
    <property type="component" value="Unassembled WGS sequence"/>
</dbReference>
<organism evidence="1 2">
    <name type="scientific">Pyrobaculum arsenaticum</name>
    <dbReference type="NCBI Taxonomy" id="121277"/>
    <lineage>
        <taxon>Archaea</taxon>
        <taxon>Thermoproteota</taxon>
        <taxon>Thermoprotei</taxon>
        <taxon>Thermoproteales</taxon>
        <taxon>Thermoproteaceae</taxon>
        <taxon>Pyrobaculum</taxon>
    </lineage>
</organism>
<sequence>MFWDLMEPWKKAAIALGVAAAIAALAVFLGGGLGGNTAVKTATGGTTYVTAVKTVTVVKPLEASLRIEGGRCLIVVKLPPPPETAWGGAYGAGLVQGAGGWYGYLVLDNGTHVVIPPIVARAYGHDMVFMLGCTERDVTKLYMFSNVTGGGFNEQRIGRMTFQPCNSFCVDHEVEYVVKNVQRIYAVVNWYPPGIDGYPIAQVGGVPVRVK</sequence>
<dbReference type="EMBL" id="JAAVJF010000002">
    <property type="protein sequence ID" value="NYR15252.1"/>
    <property type="molecule type" value="Genomic_DNA"/>
</dbReference>
<dbReference type="RefSeq" id="WP_011900930.1">
    <property type="nucleotide sequence ID" value="NZ_JAAVJF010000002.1"/>
</dbReference>
<gene>
    <name evidence="1" type="ORF">HC235_04670</name>
</gene>
<comment type="caution">
    <text evidence="1">The sequence shown here is derived from an EMBL/GenBank/DDBJ whole genome shotgun (WGS) entry which is preliminary data.</text>
</comment>
<proteinExistence type="predicted"/>
<dbReference type="GeneID" id="5055921"/>